<feature type="domain" description="Nephrocystin 3-like N-terminal" evidence="4">
    <location>
        <begin position="227"/>
        <end position="404"/>
    </location>
</feature>
<sequence length="2554" mass="279596">MQKIAGWAQQYKQWGNLIVQTDLTSAAFPWAVIQFLLRAETGDVQEFGARSYQLELIARLITKCYEFSSQYLNDTNPVAFEALEKGLTQLYAEILTQLGRMVNVFGGNPLGMFTFSPTTLRSDFGTRTWNFNKATIVPLLKSPERGQKDVEFSENIVITATKALRLVNWSESEALTFFKPQVIRLCDQSSQSWQILTEEPHKKLLNWLSPLPYHQHHQFVSHWRAPGFGKWLLNDPRYKAWHTASSSSILTLRGVVGCGKTTLCSVIVDDLIVTGMTTPAAAPFAYVYCANNENEPGRSSPDELMRTILAQLAFCRADTTKIHNVVWSAYERRLALAQVDKLSLERLKSEDCVQLLLELAEQEPLAIVIDGIDDIKAEHNRIILDALRSIVANSGNVVKVLVSSNHDLSSPVPKETINITGRDVRQDMESFIHHQLDAKLAARWADSSAWSESRSELQQALVENAGERFLSAKLQIERLSRGATEEDIQLMSKTGLSMELNGIYKYMVESLLDLKYTGHTTVITAFSLLLYTKHVLDSSTFSSAVATRAGTLTPQQSVETCFGLIVFDTTCNTFRFIHQSVKDYLANLDVFSCLSGQKLISKLCLEALSRTPPSRCSITPARESIYTYAAAYWPFHVKAIRDDQMDDGLDRKVFSFLFDDSVNNTSPFAAWLDNIQSLVKQLPSGNVLRESLEGVASSKDAVLFLASAFGLDKVLVHVLQSPMELDTSCKNHRGHTPLDLAAAFGHTPSVLALLEHDVETDTKDGRYISALHAACYAGHVDVVDKLLEHGAPAIRSCGNALPNALQAACSGGQEEVVLSLLQDVTILGTTADYEQAVLDAAQAGFVQVLQRLKQAGFHATEGSDLEQDQAKAITKKAIESGHLEVLRWCLSETAAGSDIFAEDAVSSAVLYGHKRVVECLLEQGLSMEAEGKFGSPLVTASLLNHEALVLLLLQHGVEVDANGTFGTALYIAALKAHTGIVQLLTQVGCNVNRKTGLHETSLRAAAYQGHTDTVRLLLGAGASMTAALRAAIDGGHPNIVRLILDQGYREFHPEKQGPDCELTAMPSRYRALLRDASPKRKNIDNTGRACDEVSALPAKPLIELDAIFRADKGTSLLTDSPMLEPRSQTPRSRGYREATLGRSVRLGNKEVVVAVLERACALDIRDEHVVHEAKGAAKQGLASIVEILLTYLATKPSLCSCIKSVLEVAQGQSPDLVEVAFTMANRYCSAEQVNELRTETLPSVQKFKRNQQINSEEVVSEFATACVVGNLDLIKAILESAHVSQLDTGDLSYGFQEAATNGHAAIVELLLNSDGLRKMSKIADDCLIGAATNGHLDVTRLLVAHYKATPRNAKQTRRAFMWSCRNGHIDLVRYFIQELSLDVNKVVLDRRIKDPNTRRRLSKYSYLSGPDPSESFISPLQSSIKGCGPKWADDNNFVEEDLWIDEYGVGTEHEAVIKLLLDNGANPNDLGGLDMYPLQAAAEFCTESSLKLLIEAGADVNLTSSGGSPIFRAAGRELSTAGIMGVLLDAGADLPTSEAEIERLQAQPLEFFVGKITRKTYHQTSEDPDGRFLVTESLDYVFKHGPGAAIRILMSKYPQLSASDERYGLILQMAVCAADHSYVDLLLARGVDVNTVGYYYGTALQAASRYGNHDMVMKLLGAGAKVNVLQGRWQTALRAAIASGNAQVVRTLLSCGANTKLMLKTFRSYYNARETKSPSALQLAVESGKLEIVEALLGAGVDVSGNVSKTATIPQVSIDHHPLILSSERGDLAMVRSLLSAGAPVNVTGKHMPWRVSFEDEYASPLTIAIHTKHADVVEFLLASGANVDKTVNKGCSALMLAARHGDRHVVRLLIEKNANINYTSPQNWNALVLAAEEGHIDIVQDLLSAGAKPDVPNALSSACNKLENGPVVELLLQAVLATENPEPVIDAAFAKVVTKGNAKAICLLLDYIPATTKRFIQCCSIGSEPAVTSLLEQGMSPNQPDDEGNHPLHTAAIHLQSSVVQILLDHGAGVNHISDKYGTPLLATLWACAASRLRGCSELVPKAHLQPTIWTGSREWSIDADFAPPPIESESLDQCEATVDVLLRSGANPDKGTAEHGPPLHPACLTGSEALVQKIIDRRANVNVTGGTLTHALFAALVVRRSNIVALLLEHAADTRLVHPTFGTPLHYAGEISHVDSVRELLKHGADERALDANGKHPVEVALLRWNKREQGWKTDERREELLSLFSLAQGSKSFSEDLLIGNAASGGVKPVLNALDRDKNLVVSERVVCAVFSHDFYVKKADLQALLQRTGGLGVTEMMLKSAQLSRTIKMLLGIRPRCKITLDLLLGIEDLTSVRQLLAEKPKIHVLPRLVVHMLKLDASEPGGGGRSDSNKENSLLEGLWKRNPDLVVTADMLKATRRLVQLEFLLKRFPGTISENVITTVNKDGGLAMTRTLLQHDPSLRISAKLAHELLRYPQYAESLEMMLEERPDVPVTEEMFLTMFGERSIFASEEHRASLVKVLQDHGRTLVFTKRMRAAIDDGYQSHSDVKKRDLVYSLRERDAEEESG</sequence>
<feature type="repeat" description="ANK" evidence="3">
    <location>
        <begin position="1801"/>
        <end position="1833"/>
    </location>
</feature>
<evidence type="ECO:0000256" key="2">
    <source>
        <dbReference type="ARBA" id="ARBA00023043"/>
    </source>
</evidence>
<feature type="repeat" description="ANK" evidence="3">
    <location>
        <begin position="1716"/>
        <end position="1748"/>
    </location>
</feature>
<gene>
    <name evidence="5" type="ORF">B0J13DRAFT_284556</name>
</gene>
<organism evidence="5 6">
    <name type="scientific">Dactylonectria estremocensis</name>
    <dbReference type="NCBI Taxonomy" id="1079267"/>
    <lineage>
        <taxon>Eukaryota</taxon>
        <taxon>Fungi</taxon>
        <taxon>Dikarya</taxon>
        <taxon>Ascomycota</taxon>
        <taxon>Pezizomycotina</taxon>
        <taxon>Sordariomycetes</taxon>
        <taxon>Hypocreomycetidae</taxon>
        <taxon>Hypocreales</taxon>
        <taxon>Nectriaceae</taxon>
        <taxon>Dactylonectria</taxon>
    </lineage>
</organism>
<protein>
    <submittedName>
        <fullName evidence="5">Ankyrin repeat-containing domain protein</fullName>
    </submittedName>
</protein>
<dbReference type="InterPro" id="IPR002110">
    <property type="entry name" value="Ankyrin_rpt"/>
</dbReference>
<dbReference type="Gene3D" id="1.25.40.20">
    <property type="entry name" value="Ankyrin repeat-containing domain"/>
    <property type="match status" value="9"/>
</dbReference>
<evidence type="ECO:0000259" key="4">
    <source>
        <dbReference type="Pfam" id="PF24883"/>
    </source>
</evidence>
<dbReference type="Pfam" id="PF24883">
    <property type="entry name" value="NPHP3_N"/>
    <property type="match status" value="1"/>
</dbReference>
<feature type="repeat" description="ANK" evidence="3">
    <location>
        <begin position="2166"/>
        <end position="2198"/>
    </location>
</feature>
<dbReference type="Proteomes" id="UP000717696">
    <property type="component" value="Unassembled WGS sequence"/>
</dbReference>
<dbReference type="EMBL" id="JAGMUU010000006">
    <property type="protein sequence ID" value="KAH7150140.1"/>
    <property type="molecule type" value="Genomic_DNA"/>
</dbReference>
<reference evidence="5" key="1">
    <citation type="journal article" date="2021" name="Nat. Commun.">
        <title>Genetic determinants of endophytism in the Arabidopsis root mycobiome.</title>
        <authorList>
            <person name="Mesny F."/>
            <person name="Miyauchi S."/>
            <person name="Thiergart T."/>
            <person name="Pickel B."/>
            <person name="Atanasova L."/>
            <person name="Karlsson M."/>
            <person name="Huettel B."/>
            <person name="Barry K.W."/>
            <person name="Haridas S."/>
            <person name="Chen C."/>
            <person name="Bauer D."/>
            <person name="Andreopoulos W."/>
            <person name="Pangilinan J."/>
            <person name="LaButti K."/>
            <person name="Riley R."/>
            <person name="Lipzen A."/>
            <person name="Clum A."/>
            <person name="Drula E."/>
            <person name="Henrissat B."/>
            <person name="Kohler A."/>
            <person name="Grigoriev I.V."/>
            <person name="Martin F.M."/>
            <person name="Hacquard S."/>
        </authorList>
    </citation>
    <scope>NUCLEOTIDE SEQUENCE</scope>
    <source>
        <strain evidence="5">MPI-CAGE-AT-0021</strain>
    </source>
</reference>
<feature type="repeat" description="ANK" evidence="3">
    <location>
        <begin position="1867"/>
        <end position="1899"/>
    </location>
</feature>
<evidence type="ECO:0000313" key="6">
    <source>
        <dbReference type="Proteomes" id="UP000717696"/>
    </source>
</evidence>
<dbReference type="InterPro" id="IPR056884">
    <property type="entry name" value="NPHP3-like_N"/>
</dbReference>
<dbReference type="Pfam" id="PF12796">
    <property type="entry name" value="Ank_2"/>
    <property type="match status" value="6"/>
</dbReference>
<feature type="repeat" description="ANK" evidence="3">
    <location>
        <begin position="1758"/>
        <end position="1790"/>
    </location>
</feature>
<dbReference type="InterPro" id="IPR027417">
    <property type="entry name" value="P-loop_NTPase"/>
</dbReference>
<keyword evidence="1" id="KW-0677">Repeat</keyword>
<dbReference type="SMART" id="SM00248">
    <property type="entry name" value="ANK"/>
    <property type="match status" value="23"/>
</dbReference>
<dbReference type="Pfam" id="PF00023">
    <property type="entry name" value="Ank"/>
    <property type="match status" value="1"/>
</dbReference>
<keyword evidence="2 3" id="KW-0040">ANK repeat</keyword>
<accession>A0A9P9JBK1</accession>
<evidence type="ECO:0000313" key="5">
    <source>
        <dbReference type="EMBL" id="KAH7150140.1"/>
    </source>
</evidence>
<proteinExistence type="predicted"/>
<feature type="repeat" description="ANK" evidence="3">
    <location>
        <begin position="997"/>
        <end position="1029"/>
    </location>
</feature>
<comment type="caution">
    <text evidence="5">The sequence shown here is derived from an EMBL/GenBank/DDBJ whole genome shotgun (WGS) entry which is preliminary data.</text>
</comment>
<feature type="repeat" description="ANK" evidence="3">
    <location>
        <begin position="733"/>
        <end position="765"/>
    </location>
</feature>
<dbReference type="InterPro" id="IPR036770">
    <property type="entry name" value="Ankyrin_rpt-contain_sf"/>
</dbReference>
<dbReference type="PANTHER" id="PTHR24198:SF194">
    <property type="entry name" value="INVERSIN-A"/>
    <property type="match status" value="1"/>
</dbReference>
<evidence type="ECO:0000256" key="3">
    <source>
        <dbReference type="PROSITE-ProRule" id="PRU00023"/>
    </source>
</evidence>
<feature type="repeat" description="ANK" evidence="3">
    <location>
        <begin position="1672"/>
        <end position="1704"/>
    </location>
</feature>
<feature type="repeat" description="ANK" evidence="3">
    <location>
        <begin position="766"/>
        <end position="791"/>
    </location>
</feature>
<dbReference type="Gene3D" id="3.40.50.300">
    <property type="entry name" value="P-loop containing nucleotide triphosphate hydrolases"/>
    <property type="match status" value="1"/>
</dbReference>
<feature type="repeat" description="ANK" evidence="3">
    <location>
        <begin position="1988"/>
        <end position="2020"/>
    </location>
</feature>
<name>A0A9P9JBK1_9HYPO</name>
<dbReference type="PANTHER" id="PTHR24198">
    <property type="entry name" value="ANKYRIN REPEAT AND PROTEIN KINASE DOMAIN-CONTAINING PROTEIN"/>
    <property type="match status" value="1"/>
</dbReference>
<evidence type="ECO:0000256" key="1">
    <source>
        <dbReference type="ARBA" id="ARBA00022737"/>
    </source>
</evidence>
<dbReference type="PROSITE" id="PS50297">
    <property type="entry name" value="ANK_REP_REGION"/>
    <property type="match status" value="8"/>
</dbReference>
<feature type="repeat" description="ANK" evidence="3">
    <location>
        <begin position="1834"/>
        <end position="1866"/>
    </location>
</feature>
<dbReference type="SUPFAM" id="SSF48403">
    <property type="entry name" value="Ankyrin repeat"/>
    <property type="match status" value="4"/>
</dbReference>
<keyword evidence="6" id="KW-1185">Reference proteome</keyword>
<feature type="repeat" description="ANK" evidence="3">
    <location>
        <begin position="1473"/>
        <end position="1505"/>
    </location>
</feature>
<dbReference type="OrthoDB" id="7464126at2759"/>
<dbReference type="SUPFAM" id="SSF52540">
    <property type="entry name" value="P-loop containing nucleoside triphosphate hydrolases"/>
    <property type="match status" value="1"/>
</dbReference>
<dbReference type="PROSITE" id="PS50088">
    <property type="entry name" value="ANK_REPEAT"/>
    <property type="match status" value="12"/>
</dbReference>